<protein>
    <submittedName>
        <fullName evidence="1">Uncharacterized protein</fullName>
    </submittedName>
</protein>
<evidence type="ECO:0000313" key="1">
    <source>
        <dbReference type="EMBL" id="EMS45080.1"/>
    </source>
</evidence>
<organism evidence="1">
    <name type="scientific">Triticum urartu</name>
    <name type="common">Red wild einkorn</name>
    <name type="synonym">Crithodium urartu</name>
    <dbReference type="NCBI Taxonomy" id="4572"/>
    <lineage>
        <taxon>Eukaryota</taxon>
        <taxon>Viridiplantae</taxon>
        <taxon>Streptophyta</taxon>
        <taxon>Embryophyta</taxon>
        <taxon>Tracheophyta</taxon>
        <taxon>Spermatophyta</taxon>
        <taxon>Magnoliopsida</taxon>
        <taxon>Liliopsida</taxon>
        <taxon>Poales</taxon>
        <taxon>Poaceae</taxon>
        <taxon>BOP clade</taxon>
        <taxon>Pooideae</taxon>
        <taxon>Triticodae</taxon>
        <taxon>Triticeae</taxon>
        <taxon>Triticinae</taxon>
        <taxon>Triticum</taxon>
    </lineage>
</organism>
<dbReference type="AlphaFoldDB" id="M7YYG0"/>
<accession>M7YYG0</accession>
<dbReference type="EMBL" id="KD291116">
    <property type="protein sequence ID" value="EMS45080.1"/>
    <property type="molecule type" value="Genomic_DNA"/>
</dbReference>
<sequence length="57" mass="6431">MEIVRMSGDPLIQDSLTLNYRADPGSLRQITLFPGGKAVYYGLTKAEWPYSKLTQCH</sequence>
<name>M7YYG0_TRIUA</name>
<gene>
    <name evidence="1" type="ORF">TRIUR3_33160</name>
</gene>
<proteinExistence type="predicted"/>
<reference evidence="1" key="1">
    <citation type="journal article" date="2013" name="Nature">
        <title>Draft genome of the wheat A-genome progenitor Triticum urartu.</title>
        <authorList>
            <person name="Ling H.Q."/>
            <person name="Zhao S."/>
            <person name="Liu D."/>
            <person name="Wang J."/>
            <person name="Sun H."/>
            <person name="Zhang C."/>
            <person name="Fan H."/>
            <person name="Li D."/>
            <person name="Dong L."/>
            <person name="Tao Y."/>
            <person name="Gao C."/>
            <person name="Wu H."/>
            <person name="Li Y."/>
            <person name="Cui Y."/>
            <person name="Guo X."/>
            <person name="Zheng S."/>
            <person name="Wang B."/>
            <person name="Yu K."/>
            <person name="Liang Q."/>
            <person name="Yang W."/>
            <person name="Lou X."/>
            <person name="Chen J."/>
            <person name="Feng M."/>
            <person name="Jian J."/>
            <person name="Zhang X."/>
            <person name="Luo G."/>
            <person name="Jiang Y."/>
            <person name="Liu J."/>
            <person name="Wang Z."/>
            <person name="Sha Y."/>
            <person name="Zhang B."/>
            <person name="Wu H."/>
            <person name="Tang D."/>
            <person name="Shen Q."/>
            <person name="Xue P."/>
            <person name="Zou S."/>
            <person name="Wang X."/>
            <person name="Liu X."/>
            <person name="Wang F."/>
            <person name="Yang Y."/>
            <person name="An X."/>
            <person name="Dong Z."/>
            <person name="Zhang K."/>
            <person name="Zhang X."/>
            <person name="Luo M.C."/>
            <person name="Dvorak J."/>
            <person name="Tong Y."/>
            <person name="Wang J."/>
            <person name="Yang H."/>
            <person name="Li Z."/>
            <person name="Wang D."/>
            <person name="Zhang A."/>
            <person name="Wang J."/>
        </authorList>
    </citation>
    <scope>NUCLEOTIDE SEQUENCE</scope>
</reference>